<comment type="caution">
    <text evidence="2">The sequence shown here is derived from an EMBL/GenBank/DDBJ whole genome shotgun (WGS) entry which is preliminary data.</text>
</comment>
<keyword evidence="3" id="KW-1185">Reference proteome</keyword>
<organism evidence="2 3">
    <name type="scientific">Myxococcus llanfairpwllgwyngyllgogerychwyrndrobwllllantysiliogogogochensis</name>
    <dbReference type="NCBI Taxonomy" id="2590453"/>
    <lineage>
        <taxon>Bacteria</taxon>
        <taxon>Pseudomonadati</taxon>
        <taxon>Myxococcota</taxon>
        <taxon>Myxococcia</taxon>
        <taxon>Myxococcales</taxon>
        <taxon>Cystobacterineae</taxon>
        <taxon>Myxococcaceae</taxon>
        <taxon>Myxococcus</taxon>
    </lineage>
</organism>
<dbReference type="PANTHER" id="PTHR32204">
    <property type="entry name" value="ATPASE RAVA"/>
    <property type="match status" value="1"/>
</dbReference>
<dbReference type="InterPro" id="IPR027417">
    <property type="entry name" value="P-loop_NTPase"/>
</dbReference>
<dbReference type="CDD" id="cd00009">
    <property type="entry name" value="AAA"/>
    <property type="match status" value="1"/>
</dbReference>
<dbReference type="InterPro" id="IPR045427">
    <property type="entry name" value="MoxR"/>
</dbReference>
<feature type="domain" description="AAA+ ATPase" evidence="1">
    <location>
        <begin position="39"/>
        <end position="179"/>
    </location>
</feature>
<protein>
    <submittedName>
        <fullName evidence="2">AAA family ATPase</fullName>
    </submittedName>
</protein>
<accession>A0A540X9G4</accession>
<dbReference type="Gene3D" id="3.40.50.300">
    <property type="entry name" value="P-loop containing nucleotide triphosphate hydrolases"/>
    <property type="match status" value="1"/>
</dbReference>
<sequence length="391" mass="41437">MSVTFEAAATAVRDALSDAGQGLVEREAMVELIALSAVAGEHLLVIGPPGTAKSEAVRRTARALGGSYFEYLLGRFTEPSELFGPVDLRKLREGLVETETTGMLPEADVAFLDEVFLGSTAILNTLLGLLNERTFRRGHTRMRCPLRVCVGAANALPEDESLAAFADRFLARIFVEPVPDPRLEDLLAGGASLWGEGTGRRASLAALDVLAQAAREADLAPVRPHLAHALRSLRAAGLSLSDRRAVKVQRLVAAAAVLAGRSVPSTADLWPLIYAVPTKEGQALARDVLRDLLAATENPALSAAALEASAGPWARAQRIAQAGQVLLAERPEEAEAFSAWRLKLEGVAREMDASFAPEFLPEDLKALRAGLTEALALAAPVPLGIRQAGLS</sequence>
<reference evidence="2 3" key="1">
    <citation type="submission" date="2019-06" db="EMBL/GenBank/DDBJ databases">
        <authorList>
            <person name="Livingstone P."/>
            <person name="Whitworth D."/>
        </authorList>
    </citation>
    <scope>NUCLEOTIDE SEQUENCE [LARGE SCALE GENOMIC DNA]</scope>
    <source>
        <strain evidence="2 3">AM401</strain>
    </source>
</reference>
<dbReference type="RefSeq" id="WP_141640461.1">
    <property type="nucleotide sequence ID" value="NZ_VIFM01000002.1"/>
</dbReference>
<dbReference type="Proteomes" id="UP000315369">
    <property type="component" value="Unassembled WGS sequence"/>
</dbReference>
<gene>
    <name evidence="2" type="ORF">FJV41_00950</name>
</gene>
<name>A0A540X9G4_9BACT</name>
<dbReference type="Pfam" id="PF20030">
    <property type="entry name" value="bpMoxR"/>
    <property type="match status" value="1"/>
</dbReference>
<dbReference type="OrthoDB" id="1814213at2"/>
<evidence type="ECO:0000313" key="3">
    <source>
        <dbReference type="Proteomes" id="UP000315369"/>
    </source>
</evidence>
<dbReference type="AlphaFoldDB" id="A0A540X9G4"/>
<dbReference type="PANTHER" id="PTHR32204:SF0">
    <property type="entry name" value="ATPASE RAVA"/>
    <property type="match status" value="1"/>
</dbReference>
<dbReference type="SMART" id="SM00382">
    <property type="entry name" value="AAA"/>
    <property type="match status" value="1"/>
</dbReference>
<dbReference type="InterPro" id="IPR050513">
    <property type="entry name" value="RavA_ATPases"/>
</dbReference>
<evidence type="ECO:0000313" key="2">
    <source>
        <dbReference type="EMBL" id="TQF17945.1"/>
    </source>
</evidence>
<proteinExistence type="predicted"/>
<dbReference type="SUPFAM" id="SSF52540">
    <property type="entry name" value="P-loop containing nucleoside triphosphate hydrolases"/>
    <property type="match status" value="1"/>
</dbReference>
<dbReference type="InterPro" id="IPR003593">
    <property type="entry name" value="AAA+_ATPase"/>
</dbReference>
<dbReference type="EMBL" id="VIFM01000002">
    <property type="protein sequence ID" value="TQF17945.1"/>
    <property type="molecule type" value="Genomic_DNA"/>
</dbReference>
<evidence type="ECO:0000259" key="1">
    <source>
        <dbReference type="SMART" id="SM00382"/>
    </source>
</evidence>